<comment type="caution">
    <text evidence="9">The sequence shown here is derived from an EMBL/GenBank/DDBJ whole genome shotgun (WGS) entry which is preliminary data.</text>
</comment>
<comment type="similarity">
    <text evidence="2 8">Belongs to the methyltransferase superfamily. RsmD family.</text>
</comment>
<name>S3EH39_9GAMM</name>
<dbReference type="CDD" id="cd02440">
    <property type="entry name" value="AdoMet_MTases"/>
    <property type="match status" value="1"/>
</dbReference>
<keyword evidence="8" id="KW-0698">rRNA processing</keyword>
<dbReference type="PROSITE" id="PS00092">
    <property type="entry name" value="N6_MTASE"/>
    <property type="match status" value="1"/>
</dbReference>
<evidence type="ECO:0000256" key="7">
    <source>
        <dbReference type="ARBA" id="ARBA00048326"/>
    </source>
</evidence>
<dbReference type="SUPFAM" id="SSF53335">
    <property type="entry name" value="S-adenosyl-L-methionine-dependent methyltransferases"/>
    <property type="match status" value="1"/>
</dbReference>
<dbReference type="EMBL" id="AMSD01000002">
    <property type="protein sequence ID" value="EPE37498.1"/>
    <property type="molecule type" value="Genomic_DNA"/>
</dbReference>
<dbReference type="RefSeq" id="WP_016504130.1">
    <property type="nucleotide sequence ID" value="NZ_AMSD01000002.1"/>
</dbReference>
<gene>
    <name evidence="9" type="ORF">O1U_0802</name>
</gene>
<dbReference type="EC" id="2.1.1.171" evidence="3 8"/>
<comment type="function">
    <text evidence="1 8">Specifically methylates the guanine in position 966 of 16S rRNA in the assembled 30S particle.</text>
</comment>
<evidence type="ECO:0000256" key="2">
    <source>
        <dbReference type="ARBA" id="ARBA00005269"/>
    </source>
</evidence>
<dbReference type="STRING" id="28176.CF66_3050"/>
<evidence type="ECO:0000313" key="9">
    <source>
        <dbReference type="EMBL" id="EPE37498.1"/>
    </source>
</evidence>
<dbReference type="InterPro" id="IPR002052">
    <property type="entry name" value="DNA_methylase_N6_adenine_CS"/>
</dbReference>
<dbReference type="eggNOG" id="COG0742">
    <property type="taxonomic scope" value="Bacteria"/>
</dbReference>
<reference evidence="9 10" key="1">
    <citation type="journal article" date="2014" name="Environ. Microbiol.">
        <title>Genomic signatures of obligate host dependence in the luminous bacterial symbiont of a vertebrate.</title>
        <authorList>
            <person name="Hendry T.A."/>
            <person name="de Wet J.R."/>
            <person name="Dunlap P.V."/>
        </authorList>
    </citation>
    <scope>NUCLEOTIDE SEQUENCE [LARGE SCALE GENOMIC DNA]</scope>
    <source>
        <strain evidence="9 10">Akat1</strain>
    </source>
</reference>
<dbReference type="NCBIfam" id="TIGR00095">
    <property type="entry name" value="16S rRNA (guanine(966)-N(2))-methyltransferase RsmD"/>
    <property type="match status" value="1"/>
</dbReference>
<keyword evidence="6 8" id="KW-0808">Transferase</keyword>
<evidence type="ECO:0000313" key="10">
    <source>
        <dbReference type="Proteomes" id="UP000053688"/>
    </source>
</evidence>
<evidence type="ECO:0000256" key="3">
    <source>
        <dbReference type="ARBA" id="ARBA00012141"/>
    </source>
</evidence>
<dbReference type="PIRSF" id="PIRSF004553">
    <property type="entry name" value="CHP00095"/>
    <property type="match status" value="1"/>
</dbReference>
<keyword evidence="10" id="KW-1185">Reference proteome</keyword>
<evidence type="ECO:0000256" key="8">
    <source>
        <dbReference type="PIRNR" id="PIRNR004553"/>
    </source>
</evidence>
<protein>
    <recommendedName>
        <fullName evidence="4 8">Ribosomal RNA small subunit methyltransferase D</fullName>
        <ecNumber evidence="3 8">2.1.1.171</ecNumber>
    </recommendedName>
</protein>
<dbReference type="GO" id="GO:0003676">
    <property type="term" value="F:nucleic acid binding"/>
    <property type="evidence" value="ECO:0007669"/>
    <property type="project" value="InterPro"/>
</dbReference>
<dbReference type="PANTHER" id="PTHR43542:SF1">
    <property type="entry name" value="METHYLTRANSFERASE"/>
    <property type="match status" value="1"/>
</dbReference>
<keyword evidence="8" id="KW-0949">S-adenosyl-L-methionine</keyword>
<dbReference type="PANTHER" id="PTHR43542">
    <property type="entry name" value="METHYLTRANSFERASE"/>
    <property type="match status" value="1"/>
</dbReference>
<evidence type="ECO:0000256" key="4">
    <source>
        <dbReference type="ARBA" id="ARBA00013682"/>
    </source>
</evidence>
<accession>S3EH39</accession>
<comment type="catalytic activity">
    <reaction evidence="7 8">
        <text>guanosine(966) in 16S rRNA + S-adenosyl-L-methionine = N(2)-methylguanosine(966) in 16S rRNA + S-adenosyl-L-homocysteine + H(+)</text>
        <dbReference type="Rhea" id="RHEA:23548"/>
        <dbReference type="Rhea" id="RHEA-COMP:10211"/>
        <dbReference type="Rhea" id="RHEA-COMP:10212"/>
        <dbReference type="ChEBI" id="CHEBI:15378"/>
        <dbReference type="ChEBI" id="CHEBI:57856"/>
        <dbReference type="ChEBI" id="CHEBI:59789"/>
        <dbReference type="ChEBI" id="CHEBI:74269"/>
        <dbReference type="ChEBI" id="CHEBI:74481"/>
        <dbReference type="EC" id="2.1.1.171"/>
    </reaction>
</comment>
<sequence length="197" mass="22798">MLKSYQKNVSKKKPGFIRIISGSLKGRRLIVHNIDGLRPTTDKVKETLFNWLAKYIYKAKCLDLFSGSGSLGFEAASRQAEKVVFVELNSIAFKQIRENIISLNGKNLSVINSDVFPYLNQKGTPYHIVFIDPPFRKKMINNTIKLLEENGWLTDNSMIYVESEKELILNFIPKYWNLYREKAVGQVICRLFKRKTD</sequence>
<evidence type="ECO:0000256" key="1">
    <source>
        <dbReference type="ARBA" id="ARBA00002649"/>
    </source>
</evidence>
<dbReference type="GO" id="GO:0052913">
    <property type="term" value="F:16S rRNA (guanine(966)-N(2))-methyltransferase activity"/>
    <property type="evidence" value="ECO:0007669"/>
    <property type="project" value="UniProtKB-EC"/>
</dbReference>
<keyword evidence="5 8" id="KW-0489">Methyltransferase</keyword>
<dbReference type="Proteomes" id="UP000053688">
    <property type="component" value="Unassembled WGS sequence"/>
</dbReference>
<dbReference type="AlphaFoldDB" id="S3EH39"/>
<organism evidence="9 10">
    <name type="scientific">Candidatus Photodesmus katoptron Akat1</name>
    <dbReference type="NCBI Taxonomy" id="1236703"/>
    <lineage>
        <taxon>Bacteria</taxon>
        <taxon>Pseudomonadati</taxon>
        <taxon>Pseudomonadota</taxon>
        <taxon>Gammaproteobacteria</taxon>
        <taxon>Vibrionales</taxon>
        <taxon>Vibrionaceae</taxon>
        <taxon>Candidatus Photodesmus</taxon>
    </lineage>
</organism>
<dbReference type="PATRIC" id="fig|1236703.3.peg.831"/>
<proteinExistence type="inferred from homology"/>
<dbReference type="Pfam" id="PF03602">
    <property type="entry name" value="Cons_hypoth95"/>
    <property type="match status" value="1"/>
</dbReference>
<evidence type="ECO:0000256" key="6">
    <source>
        <dbReference type="ARBA" id="ARBA00022679"/>
    </source>
</evidence>
<dbReference type="InterPro" id="IPR004398">
    <property type="entry name" value="RNA_MeTrfase_RsmD"/>
</dbReference>
<dbReference type="InterPro" id="IPR029063">
    <property type="entry name" value="SAM-dependent_MTases_sf"/>
</dbReference>
<dbReference type="Gene3D" id="3.40.50.150">
    <property type="entry name" value="Vaccinia Virus protein VP39"/>
    <property type="match status" value="1"/>
</dbReference>
<evidence type="ECO:0000256" key="5">
    <source>
        <dbReference type="ARBA" id="ARBA00022603"/>
    </source>
</evidence>